<dbReference type="NCBIfam" id="TIGR00182">
    <property type="entry name" value="plsX"/>
    <property type="match status" value="1"/>
</dbReference>
<evidence type="ECO:0000256" key="10">
    <source>
        <dbReference type="HAMAP-Rule" id="MF_00019"/>
    </source>
</evidence>
<evidence type="ECO:0000256" key="3">
    <source>
        <dbReference type="ARBA" id="ARBA00022516"/>
    </source>
</evidence>
<evidence type="ECO:0000256" key="5">
    <source>
        <dbReference type="ARBA" id="ARBA00023098"/>
    </source>
</evidence>
<keyword evidence="12" id="KW-1185">Reference proteome</keyword>
<comment type="subunit">
    <text evidence="9 10">Homodimer. Probably interacts with PlsY.</text>
</comment>
<dbReference type="SUPFAM" id="SSF53659">
    <property type="entry name" value="Isocitrate/Isopropylmalate dehydrogenase-like"/>
    <property type="match status" value="1"/>
</dbReference>
<dbReference type="PANTHER" id="PTHR30100:SF1">
    <property type="entry name" value="PHOSPHATE ACYLTRANSFERASE"/>
    <property type="match status" value="1"/>
</dbReference>
<dbReference type="EMBL" id="CP132191">
    <property type="protein sequence ID" value="WLP85364.1"/>
    <property type="molecule type" value="Genomic_DNA"/>
</dbReference>
<keyword evidence="3 10" id="KW-0444">Lipid biosynthesis</keyword>
<dbReference type="HAMAP" id="MF_00019">
    <property type="entry name" value="PlsX"/>
    <property type="match status" value="1"/>
</dbReference>
<accession>A0ABY9HAY3</accession>
<dbReference type="InterPro" id="IPR012281">
    <property type="entry name" value="Phospholipid_synth_PlsX-like"/>
</dbReference>
<reference evidence="11" key="1">
    <citation type="submission" date="2023-08" db="EMBL/GenBank/DDBJ databases">
        <title>Complete genome sequence of Mycoplasma seminis 2200.</title>
        <authorList>
            <person name="Spergser J."/>
        </authorList>
    </citation>
    <scope>NUCLEOTIDE SEQUENCE [LARGE SCALE GENOMIC DNA]</scope>
    <source>
        <strain evidence="11">2200</strain>
    </source>
</reference>
<name>A0ABY9HAY3_9MOLU</name>
<keyword evidence="4 10" id="KW-0808">Transferase</keyword>
<proteinExistence type="inferred from homology"/>
<evidence type="ECO:0000256" key="2">
    <source>
        <dbReference type="ARBA" id="ARBA00022490"/>
    </source>
</evidence>
<evidence type="ECO:0000256" key="7">
    <source>
        <dbReference type="ARBA" id="ARBA00023264"/>
    </source>
</evidence>
<gene>
    <name evidence="10 11" type="primary">plsX</name>
    <name evidence="11" type="ORF">Q8852_03525</name>
</gene>
<dbReference type="PIRSF" id="PIRSF002465">
    <property type="entry name" value="Phsphlp_syn_PlsX"/>
    <property type="match status" value="1"/>
</dbReference>
<evidence type="ECO:0000256" key="1">
    <source>
        <dbReference type="ARBA" id="ARBA00001232"/>
    </source>
</evidence>
<evidence type="ECO:0000313" key="12">
    <source>
        <dbReference type="Proteomes" id="UP001237011"/>
    </source>
</evidence>
<evidence type="ECO:0000256" key="4">
    <source>
        <dbReference type="ARBA" id="ARBA00022679"/>
    </source>
</evidence>
<dbReference type="Gene3D" id="3.40.718.10">
    <property type="entry name" value="Isopropylmalate Dehydrogenase"/>
    <property type="match status" value="1"/>
</dbReference>
<keyword evidence="7 10" id="KW-1208">Phospholipid metabolism</keyword>
<protein>
    <recommendedName>
        <fullName evidence="8 10">Phosphate acyltransferase</fullName>
        <ecNumber evidence="8 10">2.3.1.274</ecNumber>
    </recommendedName>
    <alternativeName>
        <fullName evidence="10">Acyl-ACP phosphotransacylase</fullName>
    </alternativeName>
    <alternativeName>
        <fullName evidence="10">Acyl-[acyl-carrier-protein]--phosphate acyltransferase</fullName>
    </alternativeName>
    <alternativeName>
        <fullName evidence="10">Phosphate-acyl-ACP acyltransferase</fullName>
    </alternativeName>
</protein>
<evidence type="ECO:0000256" key="8">
    <source>
        <dbReference type="ARBA" id="ARBA00024069"/>
    </source>
</evidence>
<keyword evidence="11" id="KW-0012">Acyltransferase</keyword>
<evidence type="ECO:0000313" key="11">
    <source>
        <dbReference type="EMBL" id="WLP85364.1"/>
    </source>
</evidence>
<comment type="function">
    <text evidence="10">Catalyzes the reversible formation of acyl-phosphate (acyl-PO(4)) from acyl-[acyl-carrier-protein] (acyl-ACP). This enzyme utilizes acyl-ACP as fatty acyl donor, but not acyl-CoA.</text>
</comment>
<comment type="catalytic activity">
    <reaction evidence="1 10">
        <text>a fatty acyl-[ACP] + phosphate = an acyl phosphate + holo-[ACP]</text>
        <dbReference type="Rhea" id="RHEA:42292"/>
        <dbReference type="Rhea" id="RHEA-COMP:9685"/>
        <dbReference type="Rhea" id="RHEA-COMP:14125"/>
        <dbReference type="ChEBI" id="CHEBI:43474"/>
        <dbReference type="ChEBI" id="CHEBI:59918"/>
        <dbReference type="ChEBI" id="CHEBI:64479"/>
        <dbReference type="ChEBI" id="CHEBI:138651"/>
        <dbReference type="EC" id="2.3.1.274"/>
    </reaction>
</comment>
<dbReference type="RefSeq" id="WP_305937800.1">
    <property type="nucleotide sequence ID" value="NZ_CP132191.1"/>
</dbReference>
<organism evidence="11 12">
    <name type="scientific">Mycoplasma seminis</name>
    <dbReference type="NCBI Taxonomy" id="512749"/>
    <lineage>
        <taxon>Bacteria</taxon>
        <taxon>Bacillati</taxon>
        <taxon>Mycoplasmatota</taxon>
        <taxon>Mollicutes</taxon>
        <taxon>Mycoplasmataceae</taxon>
        <taxon>Mycoplasma</taxon>
    </lineage>
</organism>
<dbReference type="PANTHER" id="PTHR30100">
    <property type="entry name" value="FATTY ACID/PHOSPHOLIPID SYNTHESIS PROTEIN PLSX"/>
    <property type="match status" value="1"/>
</dbReference>
<dbReference type="Pfam" id="PF02504">
    <property type="entry name" value="FA_synthesis"/>
    <property type="match status" value="1"/>
</dbReference>
<sequence length="332" mass="36685">MNYKYTIAFDVNGNDKGVIECFNGAKRFAMENPNVLVKLVGSVASLQGLNEFENIELINNENKPSDPKNIRKSMSEDTSMNQAINLVLDSQADAVLSSGDSGTYISTLTLKAKRLPNVSRPAFMPIATASNNRKFLILDVGANLETKTEYYLEWAALASAFYSAMFKKDLPQVSLINIGTEEYKGNENVQQANALLKEDKRFEYLGFMEPKTLFKGNTDIVLTDGYAGNIMIKSFEGAISSFKDILKDQIKVSIWRKLGALLLKPAFKGVADKLDYRSIASAWVIGVNAVALKAHGSSDALAYYNALKNIKLALESNVLAQMKEVMQQNEDN</sequence>
<keyword evidence="2 10" id="KW-0963">Cytoplasm</keyword>
<dbReference type="EC" id="2.3.1.274" evidence="8 10"/>
<evidence type="ECO:0000256" key="9">
    <source>
        <dbReference type="ARBA" id="ARBA00046608"/>
    </source>
</evidence>
<dbReference type="GO" id="GO:0043811">
    <property type="term" value="F:phosphate:acyl-[acyl carrier protein] acyltransferase activity"/>
    <property type="evidence" value="ECO:0007669"/>
    <property type="project" value="UniProtKB-EC"/>
</dbReference>
<keyword evidence="5 10" id="KW-0443">Lipid metabolism</keyword>
<dbReference type="Proteomes" id="UP001237011">
    <property type="component" value="Chromosome"/>
</dbReference>
<comment type="pathway">
    <text evidence="10">Lipid metabolism; phospholipid metabolism.</text>
</comment>
<keyword evidence="6 10" id="KW-0594">Phospholipid biosynthesis</keyword>
<dbReference type="InterPro" id="IPR003664">
    <property type="entry name" value="FA_synthesis"/>
</dbReference>
<comment type="subcellular location">
    <subcellularLocation>
        <location evidence="10">Cytoplasm</location>
    </subcellularLocation>
    <text evidence="10">Associated with the membrane possibly through PlsY.</text>
</comment>
<comment type="similarity">
    <text evidence="10">Belongs to the PlsX family.</text>
</comment>
<evidence type="ECO:0000256" key="6">
    <source>
        <dbReference type="ARBA" id="ARBA00023209"/>
    </source>
</evidence>